<protein>
    <submittedName>
        <fullName evidence="1">TFIIB zinc-binding</fullName>
    </submittedName>
</protein>
<organism evidence="1">
    <name type="scientific">Myoviridae sp. ctNQV2</name>
    <dbReference type="NCBI Taxonomy" id="2827683"/>
    <lineage>
        <taxon>Viruses</taxon>
        <taxon>Duplodnaviria</taxon>
        <taxon>Heunggongvirae</taxon>
        <taxon>Uroviricota</taxon>
        <taxon>Caudoviricetes</taxon>
    </lineage>
</organism>
<name>A0A8S5RZ15_9CAUD</name>
<accession>A0A8S5RZ15</accession>
<sequence length="123" mass="14197">METINENTRICPLCGKKIHYRNVYEDGSDWLGHQRGSSKSYTIGYECTCDNIKFKKMCLNCSFYQADTCINKSVIEKYKNTIETLDSPFSVEKISITVKKPTNACDCWKVNSEIISRIFKQTI</sequence>
<dbReference type="EMBL" id="BK032510">
    <property type="protein sequence ID" value="DAF43807.1"/>
    <property type="molecule type" value="Genomic_DNA"/>
</dbReference>
<evidence type="ECO:0000313" key="1">
    <source>
        <dbReference type="EMBL" id="DAF43807.1"/>
    </source>
</evidence>
<reference evidence="1" key="1">
    <citation type="journal article" date="2021" name="Proc. Natl. Acad. Sci. U.S.A.">
        <title>A Catalog of Tens of Thousands of Viruses from Human Metagenomes Reveals Hidden Associations with Chronic Diseases.</title>
        <authorList>
            <person name="Tisza M.J."/>
            <person name="Buck C.B."/>
        </authorList>
    </citation>
    <scope>NUCLEOTIDE SEQUENCE</scope>
    <source>
        <strain evidence="1">CtNQV2</strain>
    </source>
</reference>
<proteinExistence type="predicted"/>